<dbReference type="Gene3D" id="1.10.110.10">
    <property type="entry name" value="Plant lipid-transfer and hydrophobic proteins"/>
    <property type="match status" value="2"/>
</dbReference>
<evidence type="ECO:0000259" key="7">
    <source>
        <dbReference type="SMART" id="SM00499"/>
    </source>
</evidence>
<evidence type="ECO:0000256" key="2">
    <source>
        <dbReference type="ARBA" id="ARBA00022729"/>
    </source>
</evidence>
<feature type="non-terminal residue" evidence="8">
    <location>
        <position position="1"/>
    </location>
</feature>
<dbReference type="PANTHER" id="PTHR33044">
    <property type="entry name" value="BIFUNCTIONAL INHIBITOR/LIPID-TRANSFER PROTEIN/SEED STORAGE 2S ALBUMIN SUPERFAMILY PROTEIN-RELATED"/>
    <property type="match status" value="1"/>
</dbReference>
<proteinExistence type="inferred from homology"/>
<feature type="region of interest" description="Disordered" evidence="5">
    <location>
        <begin position="529"/>
        <end position="555"/>
    </location>
</feature>
<gene>
    <name evidence="8" type="ORF">EJB05_12800</name>
</gene>
<dbReference type="InterPro" id="IPR043325">
    <property type="entry name" value="LTSS"/>
</dbReference>
<dbReference type="EMBL" id="RWGY01000007">
    <property type="protein sequence ID" value="TVU39386.1"/>
    <property type="molecule type" value="Genomic_DNA"/>
</dbReference>
<comment type="caution">
    <text evidence="8">The sequence shown here is derived from an EMBL/GenBank/DDBJ whole genome shotgun (WGS) entry which is preliminary data.</text>
</comment>
<comment type="similarity">
    <text evidence="1">Belongs to the plant LTP family.</text>
</comment>
<evidence type="ECO:0000256" key="3">
    <source>
        <dbReference type="ARBA" id="ARBA00023157"/>
    </source>
</evidence>
<keyword evidence="4" id="KW-0325">Glycoprotein</keyword>
<protein>
    <recommendedName>
        <fullName evidence="7">Bifunctional inhibitor/plant lipid transfer protein/seed storage helical domain-containing protein</fullName>
    </recommendedName>
</protein>
<keyword evidence="3" id="KW-1015">Disulfide bond</keyword>
<name>A0A5J9VUT0_9POAL</name>
<dbReference type="CDD" id="cd00010">
    <property type="entry name" value="AAI_LTSS"/>
    <property type="match status" value="2"/>
</dbReference>
<dbReference type="SUPFAM" id="SSF47699">
    <property type="entry name" value="Bifunctional inhibitor/lipid-transfer protein/seed storage 2S albumin"/>
    <property type="match status" value="2"/>
</dbReference>
<dbReference type="InterPro" id="IPR016140">
    <property type="entry name" value="Bifunc_inhib/LTP/seed_store"/>
</dbReference>
<dbReference type="SMART" id="SM00499">
    <property type="entry name" value="AAI"/>
    <property type="match status" value="2"/>
</dbReference>
<dbReference type="AlphaFoldDB" id="A0A5J9VUT0"/>
<feature type="region of interest" description="Disordered" evidence="5">
    <location>
        <begin position="173"/>
        <end position="206"/>
    </location>
</feature>
<sequence>MVPSKSIVALFLAFTLVATTVQPSAAIRVQATSSSTSAAAAVAADQEAASTNADAAAKPTAPPATQVPGGFPFPFLPFPLFPLPGRGGAPPAAGGGGGLFPGFPFPLFPLPGAPPAAGGGGQAPGLPFFPLFPPLFPLPGAPPAGGGGGQAPGFPFPLLPRFPFPLFPFPGFPRPGSPPPSSENLSPQSSTSLSLSSSSSSPTQVTDCLPPLMRLMPCMDYLTNTGGVTAPPSTCCDGFKTLVTDAPICLCHGLNGDINKLMPAALDFTRMMSLPATCRVALPLQALAQCAAGPVPPILMPAPSSPAATAPSPAPSPVAAPSPGTFGYHLTIAEQTLAITYPSKDMANSKYFLQIASLVAFAVVAAPLSAVRADHQEAPRQIQSAPAPSPTEDPLQLTWLLSPDFPCLPLPFIPQIVLNLCHVLFPPSPSPPSPASTSCRPTLLSLMPCAGFLTDADVSGPPNAACCDGVGLFFTDTKRPPFCVCHVVNGDVGRLFGAPVNVTRAATLMPDCKYSLRFDTLTEVCNRNSDNVPPMDRPRPPPPVTRKIMAPPQMP</sequence>
<evidence type="ECO:0000313" key="8">
    <source>
        <dbReference type="EMBL" id="TVU39386.1"/>
    </source>
</evidence>
<feature type="chain" id="PRO_5023900534" description="Bifunctional inhibitor/plant lipid transfer protein/seed storage helical domain-containing protein" evidence="6">
    <location>
        <begin position="27"/>
        <end position="555"/>
    </location>
</feature>
<dbReference type="Pfam" id="PF14368">
    <property type="entry name" value="LTP_2"/>
    <property type="match status" value="2"/>
</dbReference>
<organism evidence="8 9">
    <name type="scientific">Eragrostis curvula</name>
    <name type="common">weeping love grass</name>
    <dbReference type="NCBI Taxonomy" id="38414"/>
    <lineage>
        <taxon>Eukaryota</taxon>
        <taxon>Viridiplantae</taxon>
        <taxon>Streptophyta</taxon>
        <taxon>Embryophyta</taxon>
        <taxon>Tracheophyta</taxon>
        <taxon>Spermatophyta</taxon>
        <taxon>Magnoliopsida</taxon>
        <taxon>Liliopsida</taxon>
        <taxon>Poales</taxon>
        <taxon>Poaceae</taxon>
        <taxon>PACMAD clade</taxon>
        <taxon>Chloridoideae</taxon>
        <taxon>Eragrostideae</taxon>
        <taxon>Eragrostidinae</taxon>
        <taxon>Eragrostis</taxon>
    </lineage>
</organism>
<evidence type="ECO:0000256" key="6">
    <source>
        <dbReference type="SAM" id="SignalP"/>
    </source>
</evidence>
<evidence type="ECO:0000256" key="4">
    <source>
        <dbReference type="ARBA" id="ARBA00023180"/>
    </source>
</evidence>
<feature type="domain" description="Bifunctional inhibitor/plant lipid transfer protein/seed storage helical" evidence="7">
    <location>
        <begin position="439"/>
        <end position="537"/>
    </location>
</feature>
<dbReference type="Gramene" id="TVU39386">
    <property type="protein sequence ID" value="TVU39386"/>
    <property type="gene ID" value="EJB05_12800"/>
</dbReference>
<dbReference type="InterPro" id="IPR036312">
    <property type="entry name" value="Bifun_inhib/LTP/seed_sf"/>
</dbReference>
<keyword evidence="2 6" id="KW-0732">Signal</keyword>
<evidence type="ECO:0000256" key="1">
    <source>
        <dbReference type="ARBA" id="ARBA00009748"/>
    </source>
</evidence>
<dbReference type="OrthoDB" id="677526at2759"/>
<reference evidence="8 9" key="1">
    <citation type="journal article" date="2019" name="Sci. Rep.">
        <title>A high-quality genome of Eragrostis curvula grass provides insights into Poaceae evolution and supports new strategies to enhance forage quality.</title>
        <authorList>
            <person name="Carballo J."/>
            <person name="Santos B.A.C.M."/>
            <person name="Zappacosta D."/>
            <person name="Garbus I."/>
            <person name="Selva J.P."/>
            <person name="Gallo C.A."/>
            <person name="Diaz A."/>
            <person name="Albertini E."/>
            <person name="Caccamo M."/>
            <person name="Echenique V."/>
        </authorList>
    </citation>
    <scope>NUCLEOTIDE SEQUENCE [LARGE SCALE GENOMIC DNA]</scope>
    <source>
        <strain evidence="9">cv. Victoria</strain>
        <tissue evidence="8">Leaf</tissue>
    </source>
</reference>
<evidence type="ECO:0000313" key="9">
    <source>
        <dbReference type="Proteomes" id="UP000324897"/>
    </source>
</evidence>
<keyword evidence="9" id="KW-1185">Reference proteome</keyword>
<evidence type="ECO:0000256" key="5">
    <source>
        <dbReference type="SAM" id="MobiDB-lite"/>
    </source>
</evidence>
<feature type="compositionally biased region" description="Low complexity" evidence="5">
    <location>
        <begin position="182"/>
        <end position="202"/>
    </location>
</feature>
<dbReference type="Proteomes" id="UP000324897">
    <property type="component" value="Chromosome 4"/>
</dbReference>
<accession>A0A5J9VUT0</accession>
<feature type="domain" description="Bifunctional inhibitor/plant lipid transfer protein/seed storage helical" evidence="7">
    <location>
        <begin position="208"/>
        <end position="290"/>
    </location>
</feature>
<feature type="signal peptide" evidence="6">
    <location>
        <begin position="1"/>
        <end position="26"/>
    </location>
</feature>